<evidence type="ECO:0000313" key="1">
    <source>
        <dbReference type="EMBL" id="KAF3192027.1"/>
    </source>
</evidence>
<protein>
    <recommendedName>
        <fullName evidence="3">F-box domain-containing protein</fullName>
    </recommendedName>
</protein>
<name>A0A7C8Q570_ORBOL</name>
<proteinExistence type="predicted"/>
<dbReference type="InterPro" id="IPR036047">
    <property type="entry name" value="F-box-like_dom_sf"/>
</dbReference>
<evidence type="ECO:0000313" key="2">
    <source>
        <dbReference type="Proteomes" id="UP000479691"/>
    </source>
</evidence>
<dbReference type="Proteomes" id="UP000479691">
    <property type="component" value="Unassembled WGS sequence"/>
</dbReference>
<dbReference type="AlphaFoldDB" id="A0A7C8Q570"/>
<reference evidence="1 2" key="1">
    <citation type="submission" date="2019-06" db="EMBL/GenBank/DDBJ databases">
        <authorList>
            <person name="Palmer J.M."/>
        </authorList>
    </citation>
    <scope>NUCLEOTIDE SEQUENCE [LARGE SCALE GENOMIC DNA]</scope>
    <source>
        <strain evidence="1 2">TWF788</strain>
    </source>
</reference>
<evidence type="ECO:0008006" key="3">
    <source>
        <dbReference type="Google" id="ProtNLM"/>
    </source>
</evidence>
<organism evidence="1 2">
    <name type="scientific">Orbilia oligospora</name>
    <name type="common">Nematode-trapping fungus</name>
    <name type="synonym">Arthrobotrys oligospora</name>
    <dbReference type="NCBI Taxonomy" id="2813651"/>
    <lineage>
        <taxon>Eukaryota</taxon>
        <taxon>Fungi</taxon>
        <taxon>Dikarya</taxon>
        <taxon>Ascomycota</taxon>
        <taxon>Pezizomycotina</taxon>
        <taxon>Orbiliomycetes</taxon>
        <taxon>Orbiliales</taxon>
        <taxon>Orbiliaceae</taxon>
        <taxon>Orbilia</taxon>
    </lineage>
</organism>
<dbReference type="EMBL" id="JAABOE010000002">
    <property type="protein sequence ID" value="KAF3192027.1"/>
    <property type="molecule type" value="Genomic_DNA"/>
</dbReference>
<dbReference type="SUPFAM" id="SSF81383">
    <property type="entry name" value="F-box domain"/>
    <property type="match status" value="1"/>
</dbReference>
<accession>A0A7C8Q570</accession>
<comment type="caution">
    <text evidence="1">The sequence shown here is derived from an EMBL/GenBank/DDBJ whole genome shotgun (WGS) entry which is preliminary data.</text>
</comment>
<gene>
    <name evidence="1" type="ORF">TWF788_004218</name>
</gene>
<sequence length="429" mass="48957">MTLSLLSLADSPELFSNIIAYLHRTDTFSLLLTCKSLYPIAHQWLWSTLDLSEYPLFFNHEDSVSNQGRYKLAQLLKIYRSDLSGLKQIQNIHLNGGVFSKTSVTRTSGLMGTLGDQLYRRSIEPRHVSLDISSPTLHRDKFKHNLSDIFDLTKLTKINLTLYLRNRILSSDDQEALWDSSEEWEDNQPGNRSPQQRFADYDVIGDSDTGNIREQAKLLSGLLFSTPNLVHLCLATNSSRYEPVELYNFAKALKALQRTVLALRKLRVIELHGLIFHPCFFLHPPESVRVFRIESGGTGNVSAAWWKKFAACPFTNVEEMTLNTQHMALGNWTSSDDEEEQQNDIKFWIFGVGDVKMGNLRKFRAPLLETLQISHGPLDLLECVLKKNPQLDEDSVKRLSAACMLDKAYKMETADLMDENVYCDENQVC</sequence>